<feature type="compositionally biased region" description="Basic and acidic residues" evidence="1">
    <location>
        <begin position="399"/>
        <end position="422"/>
    </location>
</feature>
<feature type="compositionally biased region" description="Acidic residues" evidence="1">
    <location>
        <begin position="1479"/>
        <end position="1493"/>
    </location>
</feature>
<proteinExistence type="predicted"/>
<protein>
    <submittedName>
        <fullName evidence="2">Predicted protein</fullName>
    </submittedName>
</protein>
<accession>A9U4G0</accession>
<dbReference type="InterPro" id="IPR021109">
    <property type="entry name" value="Peptidase_aspartic_dom_sf"/>
</dbReference>
<evidence type="ECO:0000256" key="1">
    <source>
        <dbReference type="SAM" id="MobiDB-lite"/>
    </source>
</evidence>
<sequence>MENENKNFEGFLGGVSDRESSKGQGMHMDPSIASLIQAFSLSMQQQQSNDRKEALATKALQAVVNKIDQFDGRNISRYLRCYVREMELNRVFEKKMVALFGLATIPEIRDHITSITDCYGNSWEDFSHALKDEYFLEDADRVEKLTLEPKKVDLFLQAADKKLQEKLESLLEDEEEDERLTTKWKNVEDAVGLLTKKERRKGRSNIPKTVQALKAPVCTIPPTMPTVQPSTSLSKKADMGMEEIIRGMRDLQIILARFEENTSINNSKSVSKQGYVQRCIWCNNASHTRKDCNEFNNMIRQGIICWKDGKIALKNREDLLQTNFGKGGMRALVQDYLKGYETVARESASYGARVDDEIGGSTETSELWASAVSTMQEGKLPREALLRTAATIRGRTEKRRGNFDDTREGNSSKRQTRGDKAQEAASEELPVKDTSASLEEKTMEIKDKGKSIAYKLLSHIEAATNLKGVLEERILNAKVEFTLKEVLGIAKKEFHDVIIDSIKRKRQLMSETGMSHAIDARICRDEEERVRFEDSSDKEMETLSHYTRKHWTRATTEVLVKVGDIKEPIVALIGHGSEINLMSKDLYKKQKWPIDMEHGWAIRAANNTRGELYGAFPDVKIRIGDVAMEQHFFVQDTTSYPLILGQPYITATRIETKVLDDGSAYARVWSEDRRKAVQFLTVPPNHERNRDRLREKPLPKIVEGFKDFREIGTLQDDERILGVYEENGLEDSLELITSIGLGDNDKIVEIHSREVYTMLESFQAPEVTVEARYKMADKKVKPVAGPLPKDSKEQMGEASKEASLRDPMSIGYQFTEETFEELKIGFYGSLLLEEITCFKKMLAKQGRLFAFESHEIGCVDPNIITPIVIFTVPHLPRILGASTNSSVNTEWSGSVASLQLAGHTEMLRSISITGVSRKRRANSHDGFKEPIGSNFENPIRQQQSNDRKEALATKALQAVVNKIDQFDGRNISRYLRCYVREMELNRVSEKKMVALFGLATIPEIRDHITSITVHCGNSWEDFSHALKDEYFLEDADRVTKKLFLGWIERPNKNLQATELLREFERQYSQLSKVEKLTLEPNKVDLFLQAADGELQEKLKPLLEDKEEDEGLTTKWKNVEDAGIIYWKDGKIALKDREDLLQTNFGKGGMRALVQDYLKGYETVARESASYGARVDDEIGGSTETSEFWASAVSTMQEGKLPREALLRTAATIRGRTEKEILLRGKLEDKAREAASQELPVKDTSASLGEKTTETKDKGKSIAYKLLSDIEAATNLKGVLEERILNAKVEFTLKEVLGIAKKEFHDVIIDSIKRKRQLMSETGMSHAIDARICRDEEERVRFEDSSDKEMETLSHYTRKHWVRATTEVLVKVGDIEEPIVALVGHGSEINLMSKDLYKKQKWPIDMEHGWAIRAANNTRGELYGACPDVKIRIGDVATEQHFFVQDTTSYPLILGQPYITATRIETKVLDDGSAYARQEDESDMDNEGDEDELDKDVGDIF</sequence>
<feature type="region of interest" description="Disordered" evidence="1">
    <location>
        <begin position="1232"/>
        <end position="1252"/>
    </location>
</feature>
<feature type="region of interest" description="Disordered" evidence="1">
    <location>
        <begin position="1471"/>
        <end position="1500"/>
    </location>
</feature>
<feature type="region of interest" description="Disordered" evidence="1">
    <location>
        <begin position="1"/>
        <end position="27"/>
    </location>
</feature>
<evidence type="ECO:0000313" key="2">
    <source>
        <dbReference type="EMBL" id="EDQ49441.1"/>
    </source>
</evidence>
<dbReference type="Gene3D" id="2.40.70.10">
    <property type="entry name" value="Acid Proteases"/>
    <property type="match status" value="2"/>
</dbReference>
<reference evidence="2" key="1">
    <citation type="journal article" date="2008" name="Science">
        <title>The Physcomitrella genome reveals evolutionary insights into the conquest of land by plants.</title>
        <authorList>
            <person name="Rensing S."/>
            <person name="Lang D."/>
            <person name="Zimmer A."/>
            <person name="Terry A."/>
            <person name="Salamov A."/>
            <person name="Shapiro H."/>
            <person name="Nishiyama T."/>
            <person name="Perroud P.-F."/>
            <person name="Lindquist E."/>
            <person name="Kamisugi Y."/>
            <person name="Tanahashi T."/>
            <person name="Sakakibara K."/>
            <person name="Fujita T."/>
            <person name="Oishi K."/>
            <person name="Shin-I T."/>
            <person name="Kuroki Y."/>
            <person name="Toyoda A."/>
            <person name="Suzuki Y."/>
            <person name="Hashimoto A."/>
            <person name="Yamaguchi K."/>
            <person name="Sugano A."/>
            <person name="Kohara Y."/>
            <person name="Fujiyama A."/>
            <person name="Anterola A."/>
            <person name="Aoki S."/>
            <person name="Ashton N."/>
            <person name="Barbazuk W.B."/>
            <person name="Barker E."/>
            <person name="Bennetzen J."/>
            <person name="Bezanilla M."/>
            <person name="Blankenship R."/>
            <person name="Cho S.H."/>
            <person name="Dutcher S."/>
            <person name="Estelle M."/>
            <person name="Fawcett J.A."/>
            <person name="Gundlach H."/>
            <person name="Hanada K."/>
            <person name="Heyl A."/>
            <person name="Hicks K.A."/>
            <person name="Hugh J."/>
            <person name="Lohr M."/>
            <person name="Mayer K."/>
            <person name="Melkozernov A."/>
            <person name="Murata T."/>
            <person name="Nelson D."/>
            <person name="Pils B."/>
            <person name="Prigge M."/>
            <person name="Reiss B."/>
            <person name="Renner T."/>
            <person name="Rombauts S."/>
            <person name="Rushton P."/>
            <person name="Sanderfoot A."/>
            <person name="Schween G."/>
            <person name="Shiu S.-H."/>
            <person name="Stueber K."/>
            <person name="Theodoulou F.L."/>
            <person name="Tu H."/>
            <person name="Van de Peer Y."/>
            <person name="Verrier P.J."/>
            <person name="Waters E."/>
            <person name="Wood A."/>
            <person name="Yang L."/>
            <person name="Cove D."/>
            <person name="Cuming A."/>
            <person name="Hasebe M."/>
            <person name="Lucas S."/>
            <person name="Mishler D.B."/>
            <person name="Reski R."/>
            <person name="Grigoriev I."/>
            <person name="Quatrano R.S."/>
            <person name="Boore J.L."/>
        </authorList>
    </citation>
    <scope>NUCLEOTIDE SEQUENCE [LARGE SCALE GENOMIC DNA]</scope>
</reference>
<gene>
    <name evidence="2" type="ORF">PHYPADRAFT_101963</name>
</gene>
<dbReference type="EMBL" id="DS545386">
    <property type="protein sequence ID" value="EDQ49441.1"/>
    <property type="molecule type" value="Genomic_DNA"/>
</dbReference>
<feature type="region of interest" description="Disordered" evidence="1">
    <location>
        <begin position="396"/>
        <end position="436"/>
    </location>
</feature>
<dbReference type="CDD" id="cd00303">
    <property type="entry name" value="retropepsin_like"/>
    <property type="match status" value="2"/>
</dbReference>
<name>A9U4G0_PHYPA</name>
<organism>
    <name type="scientific">Physcomitrium patens</name>
    <name type="common">Spreading-leaved earth moss</name>
    <name type="synonym">Physcomitrella patens</name>
    <dbReference type="NCBI Taxonomy" id="3218"/>
    <lineage>
        <taxon>Eukaryota</taxon>
        <taxon>Viridiplantae</taxon>
        <taxon>Streptophyta</taxon>
        <taxon>Embryophyta</taxon>
        <taxon>Bryophyta</taxon>
        <taxon>Bryophytina</taxon>
        <taxon>Bryopsida</taxon>
        <taxon>Funariidae</taxon>
        <taxon>Funariales</taxon>
        <taxon>Funariaceae</taxon>
        <taxon>Physcomitrium</taxon>
    </lineage>
</organism>